<evidence type="ECO:0000313" key="1">
    <source>
        <dbReference type="EMBL" id="KAJ8359764.1"/>
    </source>
</evidence>
<name>A0A9Q1FIV2_SYNKA</name>
<evidence type="ECO:0000313" key="2">
    <source>
        <dbReference type="Proteomes" id="UP001152622"/>
    </source>
</evidence>
<accession>A0A9Q1FIV2</accession>
<dbReference type="AlphaFoldDB" id="A0A9Q1FIV2"/>
<keyword evidence="2" id="KW-1185">Reference proteome</keyword>
<gene>
    <name evidence="1" type="ORF">SKAU_G00162890</name>
</gene>
<organism evidence="1 2">
    <name type="scientific">Synaphobranchus kaupii</name>
    <name type="common">Kaup's arrowtooth eel</name>
    <dbReference type="NCBI Taxonomy" id="118154"/>
    <lineage>
        <taxon>Eukaryota</taxon>
        <taxon>Metazoa</taxon>
        <taxon>Chordata</taxon>
        <taxon>Craniata</taxon>
        <taxon>Vertebrata</taxon>
        <taxon>Euteleostomi</taxon>
        <taxon>Actinopterygii</taxon>
        <taxon>Neopterygii</taxon>
        <taxon>Teleostei</taxon>
        <taxon>Anguilliformes</taxon>
        <taxon>Synaphobranchidae</taxon>
        <taxon>Synaphobranchus</taxon>
    </lineage>
</organism>
<sequence>MNPRQRRRADLQSSGLEDEVLFQHVARGRLTGREMHTPSLFLLRPPPQPRLSVTGRDGQRVLSEINALVDSQGVGLRGWGRLLAEEEDSGEALCSAGPPRASPAAPRAEVFIPDKARAGISPCPRSREDAGQTQIRMPESILTLL</sequence>
<comment type="caution">
    <text evidence="1">The sequence shown here is derived from an EMBL/GenBank/DDBJ whole genome shotgun (WGS) entry which is preliminary data.</text>
</comment>
<dbReference type="Proteomes" id="UP001152622">
    <property type="component" value="Chromosome 5"/>
</dbReference>
<dbReference type="EMBL" id="JAINUF010000005">
    <property type="protein sequence ID" value="KAJ8359764.1"/>
    <property type="molecule type" value="Genomic_DNA"/>
</dbReference>
<reference evidence="1" key="1">
    <citation type="journal article" date="2023" name="Science">
        <title>Genome structures resolve the early diversification of teleost fishes.</title>
        <authorList>
            <person name="Parey E."/>
            <person name="Louis A."/>
            <person name="Montfort J."/>
            <person name="Bouchez O."/>
            <person name="Roques C."/>
            <person name="Iampietro C."/>
            <person name="Lluch J."/>
            <person name="Castinel A."/>
            <person name="Donnadieu C."/>
            <person name="Desvignes T."/>
            <person name="Floi Bucao C."/>
            <person name="Jouanno E."/>
            <person name="Wen M."/>
            <person name="Mejri S."/>
            <person name="Dirks R."/>
            <person name="Jansen H."/>
            <person name="Henkel C."/>
            <person name="Chen W.J."/>
            <person name="Zahm M."/>
            <person name="Cabau C."/>
            <person name="Klopp C."/>
            <person name="Thompson A.W."/>
            <person name="Robinson-Rechavi M."/>
            <person name="Braasch I."/>
            <person name="Lecointre G."/>
            <person name="Bobe J."/>
            <person name="Postlethwait J.H."/>
            <person name="Berthelot C."/>
            <person name="Roest Crollius H."/>
            <person name="Guiguen Y."/>
        </authorList>
    </citation>
    <scope>NUCLEOTIDE SEQUENCE</scope>
    <source>
        <strain evidence="1">WJC10195</strain>
    </source>
</reference>
<protein>
    <submittedName>
        <fullName evidence="1">Uncharacterized protein</fullName>
    </submittedName>
</protein>
<proteinExistence type="predicted"/>